<dbReference type="SUPFAM" id="SSF51735">
    <property type="entry name" value="NAD(P)-binding Rossmann-fold domains"/>
    <property type="match status" value="1"/>
</dbReference>
<dbReference type="PANTHER" id="PTHR43781">
    <property type="entry name" value="SACCHAROPINE DEHYDROGENASE"/>
    <property type="match status" value="1"/>
</dbReference>
<dbReference type="Gene3D" id="3.40.50.720">
    <property type="entry name" value="NAD(P)-binding Rossmann-like Domain"/>
    <property type="match status" value="1"/>
</dbReference>
<dbReference type="EMBL" id="FNIA01000002">
    <property type="protein sequence ID" value="SDM45525.1"/>
    <property type="molecule type" value="Genomic_DNA"/>
</dbReference>
<dbReference type="PANTHER" id="PTHR43781:SF1">
    <property type="entry name" value="SACCHAROPINE DEHYDROGENASE"/>
    <property type="match status" value="1"/>
</dbReference>
<accession>A0A1G9TEA9</accession>
<sequence>MLSAPGVLAMSELLVYGSYGYTGTLVAEQAVAGGLDPILAGRSREAVEEQAAALDCRGRVFTTEDPATVADYLEGVDVVLNCAGPFVHTAEPFVEACLTTGTHYLDITGEWQVFRDVAEHDDRATESGVMLLPGVGFDVVPSDCLAAHLHDRLPSATVLSLALGGLGGTSCGTAKTMVENIGEDGVVRRDGELVRVPTAHDDREIPFSYGDRTAMAIPWGDVVTAYHSTGIPNVTVYSETHPKTVARLRRFRRLLPLLSSAPVQKLLTWLIDRRIDGPDEQQLEEGSGELWGEATDGADRVVSRLRTPNPYALTRDTALLTARRALGGDAPAGFQTPSTAYGADLVLEVSGVERTDVGGV</sequence>
<dbReference type="InterPro" id="IPR036291">
    <property type="entry name" value="NAD(P)-bd_dom_sf"/>
</dbReference>
<keyword evidence="3" id="KW-1185">Reference proteome</keyword>
<dbReference type="AlphaFoldDB" id="A0A1G9TEA9"/>
<organism evidence="2 3">
    <name type="scientific">Haloarchaeobius iranensis</name>
    <dbReference type="NCBI Taxonomy" id="996166"/>
    <lineage>
        <taxon>Archaea</taxon>
        <taxon>Methanobacteriati</taxon>
        <taxon>Methanobacteriota</taxon>
        <taxon>Stenosarchaea group</taxon>
        <taxon>Halobacteria</taxon>
        <taxon>Halobacteriales</taxon>
        <taxon>Halorubellaceae</taxon>
        <taxon>Haloarchaeobius</taxon>
    </lineage>
</organism>
<evidence type="ECO:0000313" key="2">
    <source>
        <dbReference type="EMBL" id="SDM45525.1"/>
    </source>
</evidence>
<dbReference type="Pfam" id="PF03435">
    <property type="entry name" value="Sacchrp_dh_NADP"/>
    <property type="match status" value="1"/>
</dbReference>
<reference evidence="2 3" key="1">
    <citation type="submission" date="2016-10" db="EMBL/GenBank/DDBJ databases">
        <authorList>
            <person name="de Groot N.N."/>
        </authorList>
    </citation>
    <scope>NUCLEOTIDE SEQUENCE [LARGE SCALE GENOMIC DNA]</scope>
    <source>
        <strain evidence="3">EB21,IBRC-M 10013,KCTC 4048</strain>
    </source>
</reference>
<evidence type="ECO:0000259" key="1">
    <source>
        <dbReference type="Pfam" id="PF03435"/>
    </source>
</evidence>
<gene>
    <name evidence="2" type="ORF">SAMN05192554_102276</name>
</gene>
<name>A0A1G9TEA9_9EURY</name>
<feature type="domain" description="Saccharopine dehydrogenase NADP binding" evidence="1">
    <location>
        <begin position="14"/>
        <end position="131"/>
    </location>
</feature>
<evidence type="ECO:0000313" key="3">
    <source>
        <dbReference type="Proteomes" id="UP000199370"/>
    </source>
</evidence>
<dbReference type="InterPro" id="IPR005097">
    <property type="entry name" value="Sacchrp_dh_NADP-bd"/>
</dbReference>
<protein>
    <submittedName>
        <fullName evidence="2">Uncharacterized conserved protein</fullName>
    </submittedName>
</protein>
<dbReference type="Proteomes" id="UP000199370">
    <property type="component" value="Unassembled WGS sequence"/>
</dbReference>
<proteinExistence type="predicted"/>